<evidence type="ECO:0000313" key="1">
    <source>
        <dbReference type="EMBL" id="GHC75111.1"/>
    </source>
</evidence>
<accession>A0ABQ3FYN4</accession>
<keyword evidence="2" id="KW-1185">Reference proteome</keyword>
<dbReference type="InterPro" id="IPR013078">
    <property type="entry name" value="His_Pase_superF_clade-1"/>
</dbReference>
<gene>
    <name evidence="1" type="ORF">GCM10007320_12840</name>
</gene>
<dbReference type="SUPFAM" id="SSF53254">
    <property type="entry name" value="Phosphoglycerate mutase-like"/>
    <property type="match status" value="1"/>
</dbReference>
<dbReference type="Proteomes" id="UP000626210">
    <property type="component" value="Unassembled WGS sequence"/>
</dbReference>
<dbReference type="InterPro" id="IPR029033">
    <property type="entry name" value="His_PPase_superfam"/>
</dbReference>
<reference evidence="2" key="1">
    <citation type="journal article" date="2019" name="Int. J. Syst. Evol. Microbiol.">
        <title>The Global Catalogue of Microorganisms (GCM) 10K type strain sequencing project: providing services to taxonomists for standard genome sequencing and annotation.</title>
        <authorList>
            <consortium name="The Broad Institute Genomics Platform"/>
            <consortium name="The Broad Institute Genome Sequencing Center for Infectious Disease"/>
            <person name="Wu L."/>
            <person name="Ma J."/>
        </authorList>
    </citation>
    <scope>NUCLEOTIDE SEQUENCE [LARGE SCALE GENOMIC DNA]</scope>
    <source>
        <strain evidence="2">KCTC 23314</strain>
    </source>
</reference>
<dbReference type="SMART" id="SM00855">
    <property type="entry name" value="PGAM"/>
    <property type="match status" value="1"/>
</dbReference>
<proteinExistence type="predicted"/>
<dbReference type="Gene3D" id="3.40.50.1240">
    <property type="entry name" value="Phosphoglycerate mutase-like"/>
    <property type="match status" value="1"/>
</dbReference>
<dbReference type="Pfam" id="PF00300">
    <property type="entry name" value="His_Phos_1"/>
    <property type="match status" value="1"/>
</dbReference>
<protein>
    <submittedName>
        <fullName evidence="1">Phosphoglycerate mutase</fullName>
    </submittedName>
</protein>
<evidence type="ECO:0000313" key="2">
    <source>
        <dbReference type="Proteomes" id="UP000626210"/>
    </source>
</evidence>
<comment type="caution">
    <text evidence="1">The sequence shown here is derived from an EMBL/GenBank/DDBJ whole genome shotgun (WGS) entry which is preliminary data.</text>
</comment>
<dbReference type="RefSeq" id="WP_189686132.1">
    <property type="nucleotide sequence ID" value="NZ_BMYK01000003.1"/>
</dbReference>
<name>A0ABQ3FYN4_9BURK</name>
<sequence length="187" mass="20010">MRLWLVRHPQVLLAPGICYGASDVPADPAHTAQCATRLARQLPHGLAGACSPLLRCRGLADALAALRPDLHCTPDARLAEMDFGRWEGLHWDGIGRAAMNAWTEDFVQHRPGDGESVGGFVARVASALQTVTATAGPQALWITHAGVIKAVRWLLANEGPLERADQWPTDSVACGDWCVLELPAPSA</sequence>
<organism evidence="1 2">
    <name type="scientific">Pseudorhodoferax aquiterrae</name>
    <dbReference type="NCBI Taxonomy" id="747304"/>
    <lineage>
        <taxon>Bacteria</taxon>
        <taxon>Pseudomonadati</taxon>
        <taxon>Pseudomonadota</taxon>
        <taxon>Betaproteobacteria</taxon>
        <taxon>Burkholderiales</taxon>
        <taxon>Comamonadaceae</taxon>
    </lineage>
</organism>
<dbReference type="EMBL" id="BMYK01000003">
    <property type="protein sequence ID" value="GHC75111.1"/>
    <property type="molecule type" value="Genomic_DNA"/>
</dbReference>